<keyword evidence="2" id="KW-0934">Plastid</keyword>
<protein>
    <recommendedName>
        <fullName evidence="1">DUF4346 domain-containing protein</fullName>
    </recommendedName>
</protein>
<dbReference type="AlphaFoldDB" id="A0A1G4NTG4"/>
<proteinExistence type="predicted"/>
<accession>A0A1G4NTG4</accession>
<dbReference type="GeneID" id="29998238"/>
<dbReference type="RefSeq" id="YP_009313673.1">
    <property type="nucleotide sequence ID" value="NC_031658.1"/>
</dbReference>
<keyword evidence="2" id="KW-0150">Chloroplast</keyword>
<sequence length="114" mass="13238">MSELYPEVSSKIIKQNIVNQIDQPMLNLDMNVYCKVYVIPDECIKIKFYIRRLKNDYDLSYIVFVGNSAQQISKLIGIHLFLHQNLSTSHAMYIGIELTKAEIALITNQHYSQN</sequence>
<evidence type="ECO:0000313" key="2">
    <source>
        <dbReference type="EMBL" id="SCW21927.1"/>
    </source>
</evidence>
<feature type="domain" description="DUF4346" evidence="1">
    <location>
        <begin position="43"/>
        <end position="113"/>
    </location>
</feature>
<organism evidence="2">
    <name type="scientific">Helminthocladia australis</name>
    <dbReference type="NCBI Taxonomy" id="260093"/>
    <lineage>
        <taxon>Eukaryota</taxon>
        <taxon>Rhodophyta</taxon>
        <taxon>Florideophyceae</taxon>
        <taxon>Nemaliophycidae</taxon>
        <taxon>Nemaliales</taxon>
        <taxon>Liagoraceae</taxon>
        <taxon>Helminthocladia</taxon>
    </lineage>
</organism>
<reference evidence="2" key="2">
    <citation type="submission" date="2016-10" db="EMBL/GenBank/DDBJ databases">
        <authorList>
            <person name="de Groot N.N."/>
        </authorList>
    </citation>
    <scope>NUCLEOTIDE SEQUENCE</scope>
    <source>
        <strain evidence="2">J.0167</strain>
    </source>
</reference>
<gene>
    <name evidence="2" type="primary">ORF_1</name>
    <name evidence="2" type="ORF">J0167_78</name>
</gene>
<evidence type="ECO:0000259" key="1">
    <source>
        <dbReference type="Pfam" id="PF14251"/>
    </source>
</evidence>
<geneLocation type="chloroplast" evidence="2"/>
<dbReference type="InterPro" id="IPR025595">
    <property type="entry name" value="PterinBD-DUF4346"/>
</dbReference>
<name>A0A1G4NTG4_9FLOR</name>
<dbReference type="Pfam" id="PF14251">
    <property type="entry name" value="PterinBD-DUF4346"/>
    <property type="match status" value="1"/>
</dbReference>
<reference evidence="2" key="1">
    <citation type="submission" date="2016-10" db="EMBL/GenBank/DDBJ databases">
        <title>Chloroplast genomes as a tool to resolve red algal phylogenies: a case study in the Nemaliales.</title>
        <authorList>
            <person name="Costa J.F."/>
            <person name="Lin S.M."/>
            <person name="Macaya E.C."/>
            <person name="Fernandez-Garcia C."/>
            <person name="Verbruggen H."/>
        </authorList>
    </citation>
    <scope>NUCLEOTIDE SEQUENCE</scope>
    <source>
        <strain evidence="2">J.0167</strain>
    </source>
</reference>
<dbReference type="EMBL" id="LT622866">
    <property type="protein sequence ID" value="SCW21927.1"/>
    <property type="molecule type" value="Genomic_DNA"/>
</dbReference>